<keyword evidence="1" id="KW-0472">Membrane</keyword>
<organism evidence="2 3">
    <name type="scientific">Bacteroides uniformis</name>
    <dbReference type="NCBI Taxonomy" id="820"/>
    <lineage>
        <taxon>Bacteria</taxon>
        <taxon>Pseudomonadati</taxon>
        <taxon>Bacteroidota</taxon>
        <taxon>Bacteroidia</taxon>
        <taxon>Bacteroidales</taxon>
        <taxon>Bacteroidaceae</taxon>
        <taxon>Bacteroides</taxon>
    </lineage>
</organism>
<dbReference type="Proteomes" id="UP001055048">
    <property type="component" value="Unassembled WGS sequence"/>
</dbReference>
<evidence type="ECO:0000313" key="3">
    <source>
        <dbReference type="Proteomes" id="UP001055048"/>
    </source>
</evidence>
<name>A0AA37JVP5_BACUN</name>
<comment type="caution">
    <text evidence="2">The sequence shown here is derived from an EMBL/GenBank/DDBJ whole genome shotgun (WGS) entry which is preliminary data.</text>
</comment>
<dbReference type="EMBL" id="BQNL01000001">
    <property type="protein sequence ID" value="GKH14070.1"/>
    <property type="molecule type" value="Genomic_DNA"/>
</dbReference>
<gene>
    <name evidence="2" type="ORF">CE91St12_22800</name>
</gene>
<feature type="transmembrane region" description="Helical" evidence="1">
    <location>
        <begin position="16"/>
        <end position="35"/>
    </location>
</feature>
<proteinExistence type="predicted"/>
<protein>
    <submittedName>
        <fullName evidence="2">Uncharacterized protein</fullName>
    </submittedName>
</protein>
<keyword evidence="1" id="KW-1133">Transmembrane helix</keyword>
<evidence type="ECO:0000256" key="1">
    <source>
        <dbReference type="SAM" id="Phobius"/>
    </source>
</evidence>
<keyword evidence="1" id="KW-0812">Transmembrane</keyword>
<reference evidence="2" key="1">
    <citation type="submission" date="2022-01" db="EMBL/GenBank/DDBJ databases">
        <title>Novel bile acid biosynthetic pathways are enriched in the microbiome of centenarians.</title>
        <authorList>
            <person name="Sato Y."/>
            <person name="Atarashi K."/>
            <person name="Plichta R.D."/>
            <person name="Arai Y."/>
            <person name="Sasajima S."/>
            <person name="Kearney M.S."/>
            <person name="Suda W."/>
            <person name="Takeshita K."/>
            <person name="Sasaki T."/>
            <person name="Okamoto S."/>
            <person name="Skelly N.A."/>
            <person name="Okamura Y."/>
            <person name="Vlamakis H."/>
            <person name="Li Y."/>
            <person name="Tanoue T."/>
            <person name="Takei H."/>
            <person name="Nittono H."/>
            <person name="Narushima S."/>
            <person name="Irie J."/>
            <person name="Itoh H."/>
            <person name="Moriya K."/>
            <person name="Sugiura Y."/>
            <person name="Suematsu M."/>
            <person name="Moritoki N."/>
            <person name="Shibata S."/>
            <person name="Littman R.D."/>
            <person name="Fischbach A.M."/>
            <person name="Uwamino Y."/>
            <person name="Inoue T."/>
            <person name="Honda A."/>
            <person name="Hattori M."/>
            <person name="Murai T."/>
            <person name="Xavier J.R."/>
            <person name="Hirose N."/>
            <person name="Honda K."/>
        </authorList>
    </citation>
    <scope>NUCLEOTIDE SEQUENCE</scope>
    <source>
        <strain evidence="2">CE91-St12</strain>
    </source>
</reference>
<dbReference type="AlphaFoldDB" id="A0AA37JVP5"/>
<evidence type="ECO:0000313" key="2">
    <source>
        <dbReference type="EMBL" id="GKH14070.1"/>
    </source>
</evidence>
<accession>A0AA37JVP5</accession>
<sequence>MKFSIKGRIDMIQKKVITFSNIILFLISMTVVLSLKQLNGIQEIARHRTKNI</sequence>